<feature type="coiled-coil region" evidence="1">
    <location>
        <begin position="116"/>
        <end position="186"/>
    </location>
</feature>
<evidence type="ECO:0000256" key="1">
    <source>
        <dbReference type="SAM" id="Coils"/>
    </source>
</evidence>
<protein>
    <submittedName>
        <fullName evidence="2">Uncharacterized protein</fullName>
    </submittedName>
</protein>
<dbReference type="EMBL" id="KV010258">
    <property type="protein sequence ID" value="KZV27863.1"/>
    <property type="molecule type" value="Genomic_DNA"/>
</dbReference>
<gene>
    <name evidence="2" type="ORF">F511_37859</name>
</gene>
<proteinExistence type="predicted"/>
<dbReference type="Proteomes" id="UP000250235">
    <property type="component" value="Unassembled WGS sequence"/>
</dbReference>
<dbReference type="PANTHER" id="PTHR31071:SF16">
    <property type="entry name" value="MYB-LIKE PROTEIN Z ISOFORM X1"/>
    <property type="match status" value="1"/>
</dbReference>
<keyword evidence="1" id="KW-0175">Coiled coil</keyword>
<dbReference type="AlphaFoldDB" id="A0A2Z7B0T4"/>
<dbReference type="InterPro" id="IPR043424">
    <property type="entry name" value="BLT-like"/>
</dbReference>
<reference evidence="2 3" key="1">
    <citation type="journal article" date="2015" name="Proc. Natl. Acad. Sci. U.S.A.">
        <title>The resurrection genome of Boea hygrometrica: A blueprint for survival of dehydration.</title>
        <authorList>
            <person name="Xiao L."/>
            <person name="Yang G."/>
            <person name="Zhang L."/>
            <person name="Yang X."/>
            <person name="Zhao S."/>
            <person name="Ji Z."/>
            <person name="Zhou Q."/>
            <person name="Hu M."/>
            <person name="Wang Y."/>
            <person name="Chen M."/>
            <person name="Xu Y."/>
            <person name="Jin H."/>
            <person name="Xiao X."/>
            <person name="Hu G."/>
            <person name="Bao F."/>
            <person name="Hu Y."/>
            <person name="Wan P."/>
            <person name="Li L."/>
            <person name="Deng X."/>
            <person name="Kuang T."/>
            <person name="Xiang C."/>
            <person name="Zhu J.K."/>
            <person name="Oliver M.J."/>
            <person name="He Y."/>
        </authorList>
    </citation>
    <scope>NUCLEOTIDE SEQUENCE [LARGE SCALE GENOMIC DNA]</scope>
    <source>
        <strain evidence="3">cv. XS01</strain>
    </source>
</reference>
<sequence length="357" mass="41829">MLCIQVNKLVKEQSSEKGEIELILKQFQEEKRNWKIKEEYRIHCAIKCISEELNKERKLRRQTERLNKKLGVELAETKASLSVASKDLESEKRGRRLLEHVCEEMACGVGEDMAVVKKIKRRSDKVREEVEKEREMLQLADILREERVQMKLSEAKYQFEEKNSVLDELRDELEAYLEFKKTEIQERDILPKRWVKNMERSEHATFDKIKELEVYLRETLPGPLKFESNDQEKVEEVCKGDQCAGDLHSIELDEQDMSKSFEWSSAVKNNGTKEPAICTETEYADKSIEWGLVTNKQGDLEVFDNRGLFEFASQSWRSIEDELERYKVIKDLRDHIVSGFRIATASQDLDDPGQQSV</sequence>
<keyword evidence="3" id="KW-1185">Reference proteome</keyword>
<accession>A0A2Z7B0T4</accession>
<organism evidence="2 3">
    <name type="scientific">Dorcoceras hygrometricum</name>
    <dbReference type="NCBI Taxonomy" id="472368"/>
    <lineage>
        <taxon>Eukaryota</taxon>
        <taxon>Viridiplantae</taxon>
        <taxon>Streptophyta</taxon>
        <taxon>Embryophyta</taxon>
        <taxon>Tracheophyta</taxon>
        <taxon>Spermatophyta</taxon>
        <taxon>Magnoliopsida</taxon>
        <taxon>eudicotyledons</taxon>
        <taxon>Gunneridae</taxon>
        <taxon>Pentapetalae</taxon>
        <taxon>asterids</taxon>
        <taxon>lamiids</taxon>
        <taxon>Lamiales</taxon>
        <taxon>Gesneriaceae</taxon>
        <taxon>Didymocarpoideae</taxon>
        <taxon>Trichosporeae</taxon>
        <taxon>Loxocarpinae</taxon>
        <taxon>Dorcoceras</taxon>
    </lineage>
</organism>
<evidence type="ECO:0000313" key="3">
    <source>
        <dbReference type="Proteomes" id="UP000250235"/>
    </source>
</evidence>
<name>A0A2Z7B0T4_9LAMI</name>
<dbReference type="PANTHER" id="PTHR31071">
    <property type="entry name" value="GB|AAF24581.1"/>
    <property type="match status" value="1"/>
</dbReference>
<evidence type="ECO:0000313" key="2">
    <source>
        <dbReference type="EMBL" id="KZV27863.1"/>
    </source>
</evidence>
<dbReference type="OrthoDB" id="691984at2759"/>